<dbReference type="EMBL" id="CP003167">
    <property type="protein sequence ID" value="AGB02948.1"/>
    <property type="molecule type" value="Genomic_DNA"/>
</dbReference>
<dbReference type="KEGG" id="mfo:Metfor_1930"/>
<dbReference type="AlphaFoldDB" id="L0HHZ5"/>
<sequence precursor="true">MADTNSPSVFPVAGILVILLVIISGCSYPQGTPVNIVSVNATSVTGTPAEPVQSSVSAVVVTRMIPDLVVNYSEIAYIGIQDPSDPVDENRKNVVAQTAIADERVRAILLDGGMIEGVLLQCHPTPKDSGGSACALALRVLHQGSNWDFLVDEKSGEVIFIQREVLPGRI</sequence>
<gene>
    <name evidence="1" type="ordered locus">Metfor_1930</name>
</gene>
<dbReference type="InParanoid" id="L0HHZ5"/>
<dbReference type="HOGENOM" id="CLU_1607155_0_0_2"/>
<evidence type="ECO:0000313" key="1">
    <source>
        <dbReference type="EMBL" id="AGB02948.1"/>
    </source>
</evidence>
<dbReference type="eggNOG" id="arCOG06822">
    <property type="taxonomic scope" value="Archaea"/>
</dbReference>
<evidence type="ECO:0000313" key="2">
    <source>
        <dbReference type="Proteomes" id="UP000010824"/>
    </source>
</evidence>
<proteinExistence type="predicted"/>
<dbReference type="Proteomes" id="UP000010824">
    <property type="component" value="Chromosome"/>
</dbReference>
<organism evidence="1 2">
    <name type="scientific">Methanoregula formicica (strain DSM 22288 / NBRC 105244 / SMSP)</name>
    <dbReference type="NCBI Taxonomy" id="593750"/>
    <lineage>
        <taxon>Archaea</taxon>
        <taxon>Methanobacteriati</taxon>
        <taxon>Methanobacteriota</taxon>
        <taxon>Stenosarchaea group</taxon>
        <taxon>Methanomicrobia</taxon>
        <taxon>Methanomicrobiales</taxon>
        <taxon>Methanoregulaceae</taxon>
        <taxon>Methanoregula</taxon>
    </lineage>
</organism>
<reference evidence="2" key="1">
    <citation type="submission" date="2011-12" db="EMBL/GenBank/DDBJ databases">
        <title>Complete sequence of Methanoregula formicicum SMSP.</title>
        <authorList>
            <person name="Lucas S."/>
            <person name="Han J."/>
            <person name="Lapidus A."/>
            <person name="Cheng J.-F."/>
            <person name="Goodwin L."/>
            <person name="Pitluck S."/>
            <person name="Peters L."/>
            <person name="Ovchinnikova G."/>
            <person name="Teshima H."/>
            <person name="Detter J.C."/>
            <person name="Han C."/>
            <person name="Tapia R."/>
            <person name="Land M."/>
            <person name="Hauser L."/>
            <person name="Kyrpides N."/>
            <person name="Ivanova N."/>
            <person name="Pagani I."/>
            <person name="Imachi H."/>
            <person name="Tamaki H."/>
            <person name="Sekiguchi Y."/>
            <person name="Kamagata Y."/>
            <person name="Cadillo-Quiroz H."/>
            <person name="Zinder S."/>
            <person name="Liu W.-T."/>
            <person name="Woyke T."/>
        </authorList>
    </citation>
    <scope>NUCLEOTIDE SEQUENCE [LARGE SCALE GENOMIC DNA]</scope>
    <source>
        <strain evidence="2">DSM 22288 / NBRC 105244 / SMSP</strain>
    </source>
</reference>
<name>L0HHZ5_METFS</name>
<protein>
    <submittedName>
        <fullName evidence="1">Uncharacterized protein</fullName>
    </submittedName>
</protein>
<reference evidence="1 2" key="2">
    <citation type="journal article" date="2014" name="Genome Announc.">
        <title>Complete Genome Sequence of Methanoregula formicica SMSPT, a Mesophilic Hydrogenotrophic Methanogen Isolated from a Methanogenic Upflow Anaerobic Sludge Blanket Reactor.</title>
        <authorList>
            <person name="Yamamoto K."/>
            <person name="Tamaki H."/>
            <person name="Cadillo-Quiroz H."/>
            <person name="Imachi H."/>
            <person name="Kyrpides N."/>
            <person name="Woyke T."/>
            <person name="Goodwin L."/>
            <person name="Zinder S.H."/>
            <person name="Kamagata Y."/>
            <person name="Liu W.T."/>
        </authorList>
    </citation>
    <scope>NUCLEOTIDE SEQUENCE [LARGE SCALE GENOMIC DNA]</scope>
    <source>
        <strain evidence="2">DSM 22288 / NBRC 105244 / SMSP</strain>
    </source>
</reference>
<keyword evidence="2" id="KW-1185">Reference proteome</keyword>
<dbReference type="STRING" id="593750.Metfor_1930"/>
<accession>L0HHZ5</accession>